<feature type="domain" description="Methyl-accepting transducer" evidence="5">
    <location>
        <begin position="219"/>
        <end position="469"/>
    </location>
</feature>
<feature type="transmembrane region" description="Helical" evidence="4">
    <location>
        <begin position="151"/>
        <end position="171"/>
    </location>
</feature>
<dbReference type="GO" id="GO:0016020">
    <property type="term" value="C:membrane"/>
    <property type="evidence" value="ECO:0007669"/>
    <property type="project" value="InterPro"/>
</dbReference>
<keyword evidence="7" id="KW-1185">Reference proteome</keyword>
<dbReference type="PANTHER" id="PTHR32089:SF112">
    <property type="entry name" value="LYSOZYME-LIKE PROTEIN-RELATED"/>
    <property type="match status" value="1"/>
</dbReference>
<evidence type="ECO:0000259" key="5">
    <source>
        <dbReference type="PROSITE" id="PS50111"/>
    </source>
</evidence>
<name>A0A168QIM6_9BACL</name>
<dbReference type="InterPro" id="IPR004089">
    <property type="entry name" value="MCPsignal_dom"/>
</dbReference>
<organism evidence="6 7">
    <name type="scientific">Paenibacillus antarcticus</name>
    <dbReference type="NCBI Taxonomy" id="253703"/>
    <lineage>
        <taxon>Bacteria</taxon>
        <taxon>Bacillati</taxon>
        <taxon>Bacillota</taxon>
        <taxon>Bacilli</taxon>
        <taxon>Bacillales</taxon>
        <taxon>Paenibacillaceae</taxon>
        <taxon>Paenibacillus</taxon>
    </lineage>
</organism>
<evidence type="ECO:0000256" key="2">
    <source>
        <dbReference type="PROSITE-ProRule" id="PRU00284"/>
    </source>
</evidence>
<dbReference type="Gene3D" id="1.10.287.950">
    <property type="entry name" value="Methyl-accepting chemotaxis protein"/>
    <property type="match status" value="1"/>
</dbReference>
<dbReference type="PANTHER" id="PTHR32089">
    <property type="entry name" value="METHYL-ACCEPTING CHEMOTAXIS PROTEIN MCPB"/>
    <property type="match status" value="1"/>
</dbReference>
<evidence type="ECO:0000313" key="7">
    <source>
        <dbReference type="Proteomes" id="UP000077355"/>
    </source>
</evidence>
<evidence type="ECO:0000313" key="6">
    <source>
        <dbReference type="EMBL" id="OAB47821.1"/>
    </source>
</evidence>
<dbReference type="SUPFAM" id="SSF58104">
    <property type="entry name" value="Methyl-accepting chemotaxis protein (MCP) signaling domain"/>
    <property type="match status" value="1"/>
</dbReference>
<keyword evidence="4" id="KW-0812">Transmembrane</keyword>
<gene>
    <name evidence="6" type="ORF">PBAT_04225</name>
</gene>
<reference evidence="6 7" key="1">
    <citation type="submission" date="2016-03" db="EMBL/GenBank/DDBJ databases">
        <title>Draft genome sequence of Paenibacillus antarcticus CECT 5836.</title>
        <authorList>
            <person name="Shin S.-K."/>
            <person name="Yi H."/>
        </authorList>
    </citation>
    <scope>NUCLEOTIDE SEQUENCE [LARGE SCALE GENOMIC DNA]</scope>
    <source>
        <strain evidence="6 7">CECT 5836</strain>
    </source>
</reference>
<dbReference type="RefSeq" id="WP_068646911.1">
    <property type="nucleotide sequence ID" value="NZ_CP043611.1"/>
</dbReference>
<evidence type="ECO:0000256" key="4">
    <source>
        <dbReference type="SAM" id="Phobius"/>
    </source>
</evidence>
<keyword evidence="4" id="KW-1133">Transmembrane helix</keyword>
<keyword evidence="4" id="KW-0472">Membrane</keyword>
<dbReference type="GO" id="GO:0007165">
    <property type="term" value="P:signal transduction"/>
    <property type="evidence" value="ECO:0007669"/>
    <property type="project" value="UniProtKB-KW"/>
</dbReference>
<keyword evidence="1 2" id="KW-0807">Transducer</keyword>
<feature type="transmembrane region" description="Helical" evidence="4">
    <location>
        <begin position="29"/>
        <end position="47"/>
    </location>
</feature>
<feature type="transmembrane region" description="Helical" evidence="4">
    <location>
        <begin position="111"/>
        <end position="139"/>
    </location>
</feature>
<protein>
    <recommendedName>
        <fullName evidence="5">Methyl-accepting transducer domain-containing protein</fullName>
    </recommendedName>
</protein>
<proteinExistence type="predicted"/>
<dbReference type="EMBL" id="LVJI01000003">
    <property type="protein sequence ID" value="OAB47821.1"/>
    <property type="molecule type" value="Genomic_DNA"/>
</dbReference>
<evidence type="ECO:0000256" key="1">
    <source>
        <dbReference type="ARBA" id="ARBA00023224"/>
    </source>
</evidence>
<accession>A0A168QIM6</accession>
<dbReference type="SMART" id="SM00283">
    <property type="entry name" value="MA"/>
    <property type="match status" value="1"/>
</dbReference>
<evidence type="ECO:0000256" key="3">
    <source>
        <dbReference type="SAM" id="Coils"/>
    </source>
</evidence>
<dbReference type="Pfam" id="PF00015">
    <property type="entry name" value="MCPsignal"/>
    <property type="match status" value="1"/>
</dbReference>
<feature type="transmembrane region" description="Helical" evidence="4">
    <location>
        <begin position="80"/>
        <end position="99"/>
    </location>
</feature>
<dbReference type="Proteomes" id="UP000077355">
    <property type="component" value="Unassembled WGS sequence"/>
</dbReference>
<dbReference type="AlphaFoldDB" id="A0A168QIM6"/>
<dbReference type="PROSITE" id="PS50111">
    <property type="entry name" value="CHEMOTAXIS_TRANSDUC_2"/>
    <property type="match status" value="1"/>
</dbReference>
<sequence>MKLSFLGSINRHKDESLSVRDRDVIRRNILLIIAVLISTLMGLATVSTDITSIKNICSIVNVVTVILLVSFHIKGKYIHLNAYIGMAGMLLSCGLQIIFEPSLTSITTVYYLVILSLITMRQSVTYITLVAGLGFTWYLSQVGIDGLERSNLRISIIGSYVISSIIVILLLRVSEALKNNIEESRTQSEYLLNDQKVQKEQLVGNVVVVSQNMKDITQSMEDNTSSFQEMNVAFQEIATGAVTQVDTTLSINDSVQKMGVMIHEMTTSTETLIDKTNETNHLSMMGKEKVETLSGTILEFKEEIDAMASDIQELTVRVNETSQFSQTIREIANQTNLLSLNASIEAARAGEYGRGFSVVAMEIRKLSELTSNSAEQITTQLQGFSEQTNGTLQRMNLVAKRMQMSSELTQETADAFESIKDSIGILLQVSEEYGGMMQKVTQFSSSVGDSTNHLASVNEQTSATLEELSATLQSLLNNNQVSLDNTKSAEENLRLLVE</sequence>
<keyword evidence="3" id="KW-0175">Coiled coil</keyword>
<feature type="coiled-coil region" evidence="3">
    <location>
        <begin position="458"/>
        <end position="485"/>
    </location>
</feature>
<comment type="caution">
    <text evidence="6">The sequence shown here is derived from an EMBL/GenBank/DDBJ whole genome shotgun (WGS) entry which is preliminary data.</text>
</comment>
<feature type="transmembrane region" description="Helical" evidence="4">
    <location>
        <begin position="53"/>
        <end position="73"/>
    </location>
</feature>